<comment type="caution">
    <text evidence="2">The sequence shown here is derived from an EMBL/GenBank/DDBJ whole genome shotgun (WGS) entry which is preliminary data.</text>
</comment>
<reference evidence="3" key="1">
    <citation type="journal article" date="2019" name="Int. J. Syst. Evol. Microbiol.">
        <title>The Global Catalogue of Microorganisms (GCM) 10K type strain sequencing project: providing services to taxonomists for standard genome sequencing and annotation.</title>
        <authorList>
            <consortium name="The Broad Institute Genomics Platform"/>
            <consortium name="The Broad Institute Genome Sequencing Center for Infectious Disease"/>
            <person name="Wu L."/>
            <person name="Ma J."/>
        </authorList>
    </citation>
    <scope>NUCLEOTIDE SEQUENCE [LARGE SCALE GENOMIC DNA]</scope>
    <source>
        <strain evidence="3">CGMCC 1.12606</strain>
    </source>
</reference>
<dbReference type="EMBL" id="BMFH01000001">
    <property type="protein sequence ID" value="GGD40328.1"/>
    <property type="molecule type" value="Genomic_DNA"/>
</dbReference>
<protein>
    <submittedName>
        <fullName evidence="2">Uncharacterized protein</fullName>
    </submittedName>
</protein>
<sequence>MKNAILILLASIVVISSRTYAQDINFIFNNNLTLNENLSRHTKAMNGLMASYGKVQTKIYRFQGAFEEAVKNMNKPKNSNVSSVSNQPIASNISMFVNLTEDLNPKPMDEAWYVNAAKKINEFSNVNGKSLTVTIYSPTEQNPDNLRAGDEVKSRIITLSNPYLDLDNLKVIEGTWVSEVVATSVITQEMLDTESAFEDDWDEVEEDMGIDIPNGAQFVEFDVVADTQFLQGDVNYIVEMSTEETFRFFEMNKDRFITNFEQLESISEDGGTITTFYLLEHDGPLKDGDDVISMTIQPAPESILIDVLGLNQGTWTLISINRWIEEGY</sequence>
<evidence type="ECO:0000256" key="1">
    <source>
        <dbReference type="SAM" id="SignalP"/>
    </source>
</evidence>
<evidence type="ECO:0000313" key="2">
    <source>
        <dbReference type="EMBL" id="GGD40328.1"/>
    </source>
</evidence>
<keyword evidence="3" id="KW-1185">Reference proteome</keyword>
<proteinExistence type="predicted"/>
<organism evidence="2 3">
    <name type="scientific">Muriicola marianensis</name>
    <dbReference type="NCBI Taxonomy" id="1324801"/>
    <lineage>
        <taxon>Bacteria</taxon>
        <taxon>Pseudomonadati</taxon>
        <taxon>Bacteroidota</taxon>
        <taxon>Flavobacteriia</taxon>
        <taxon>Flavobacteriales</taxon>
        <taxon>Flavobacteriaceae</taxon>
        <taxon>Muriicola</taxon>
    </lineage>
</organism>
<accession>A0ABQ1QQ46</accession>
<dbReference type="Proteomes" id="UP000625780">
    <property type="component" value="Unassembled WGS sequence"/>
</dbReference>
<keyword evidence="1" id="KW-0732">Signal</keyword>
<gene>
    <name evidence="2" type="ORF">GCM10011361_04310</name>
</gene>
<evidence type="ECO:0000313" key="3">
    <source>
        <dbReference type="Proteomes" id="UP000625780"/>
    </source>
</evidence>
<feature type="chain" id="PRO_5045826260" evidence="1">
    <location>
        <begin position="22"/>
        <end position="328"/>
    </location>
</feature>
<dbReference type="RefSeq" id="WP_188369060.1">
    <property type="nucleotide sequence ID" value="NZ_BMFH01000001.1"/>
</dbReference>
<name>A0ABQ1QQ46_9FLAO</name>
<feature type="signal peptide" evidence="1">
    <location>
        <begin position="1"/>
        <end position="21"/>
    </location>
</feature>